<comment type="similarity">
    <text evidence="1 15">Belongs to the RuBisCO large chain family. Type I subfamily.</text>
</comment>
<feature type="active site" description="Proton acceptor" evidence="15">
    <location>
        <position position="179"/>
    </location>
</feature>
<dbReference type="SUPFAM" id="SSF54966">
    <property type="entry name" value="RuBisCO, large subunit, small (N-terminal) domain"/>
    <property type="match status" value="1"/>
</dbReference>
<feature type="domain" description="Ribulose bisphosphate carboxylase large subunit C-terminal" evidence="17">
    <location>
        <begin position="158"/>
        <end position="465"/>
    </location>
</feature>
<feature type="modified residue" description="N6-carboxylysine" evidence="15">
    <location>
        <position position="205"/>
    </location>
</feature>
<feature type="active site" description="Proton acceptor" evidence="15">
    <location>
        <position position="297"/>
    </location>
</feature>
<name>W0RYV8_PORPP</name>
<dbReference type="Pfam" id="PF00016">
    <property type="entry name" value="RuBisCO_large"/>
    <property type="match status" value="1"/>
</dbReference>
<feature type="binding site" description="in homodimeric partner" evidence="15">
    <location>
        <position position="127"/>
    </location>
    <ligand>
        <name>substrate</name>
    </ligand>
</feature>
<evidence type="ECO:0000259" key="18">
    <source>
        <dbReference type="Pfam" id="PF02788"/>
    </source>
</evidence>
<keyword evidence="9 15" id="KW-0560">Oxidoreductase</keyword>
<keyword evidence="6 19" id="KW-0934">Plastid</keyword>
<dbReference type="NCBIfam" id="NF003252">
    <property type="entry name" value="PRK04208.1"/>
    <property type="match status" value="1"/>
</dbReference>
<dbReference type="InterPro" id="IPR020888">
    <property type="entry name" value="RuBisCO_lsuI"/>
</dbReference>
<evidence type="ECO:0000256" key="10">
    <source>
        <dbReference type="ARBA" id="ARBA00023033"/>
    </source>
</evidence>
<gene>
    <name evidence="15 19" type="primary">rbcL</name>
</gene>
<dbReference type="InterPro" id="IPR033966">
    <property type="entry name" value="RuBisCO"/>
</dbReference>
<evidence type="ECO:0000313" key="19">
    <source>
        <dbReference type="EMBL" id="BAO23622.1"/>
    </source>
</evidence>
<comment type="subcellular location">
    <subcellularLocation>
        <location evidence="15 16">Plastid</location>
        <location evidence="15 16">Chloroplast</location>
    </subcellularLocation>
</comment>
<evidence type="ECO:0000256" key="5">
    <source>
        <dbReference type="ARBA" id="ARBA00022567"/>
    </source>
</evidence>
<dbReference type="SUPFAM" id="SSF51649">
    <property type="entry name" value="RuBisCo, C-terminal domain"/>
    <property type="match status" value="1"/>
</dbReference>
<proteinExistence type="inferred from homology"/>
<evidence type="ECO:0000256" key="15">
    <source>
        <dbReference type="HAMAP-Rule" id="MF_01338"/>
    </source>
</evidence>
<comment type="caution">
    <text evidence="15">Lacks conserved residue(s) required for the propagation of feature annotation.</text>
</comment>
<comment type="miscellaneous">
    <text evidence="15">The basic functional RuBisCO is composed of a large chain homodimer in a 'head-to-tail' conformation. In form I RuBisCO this homodimer is arranged in a barrel-like tetramer with the small subunits forming a tetrameric 'cap' on each end of the 'barrel'.</text>
</comment>
<keyword evidence="8 15" id="KW-0460">Magnesium</keyword>
<comment type="subunit">
    <text evidence="2 15 16">Heterohexadecamer of 8 large chains and 8 small chains.</text>
</comment>
<feature type="site" description="Transition state stabilizer" evidence="15">
    <location>
        <position position="337"/>
    </location>
</feature>
<evidence type="ECO:0000256" key="16">
    <source>
        <dbReference type="RuleBase" id="RU000302"/>
    </source>
</evidence>
<feature type="binding site" evidence="15">
    <location>
        <position position="382"/>
    </location>
    <ligand>
        <name>substrate</name>
    </ligand>
</feature>
<feature type="binding site" description="via carbamate group" evidence="15">
    <location>
        <position position="205"/>
    </location>
    <ligand>
        <name>Mg(2+)</name>
        <dbReference type="ChEBI" id="CHEBI:18420"/>
    </ligand>
</feature>
<dbReference type="GO" id="GO:0000287">
    <property type="term" value="F:magnesium ion binding"/>
    <property type="evidence" value="ECO:0007669"/>
    <property type="project" value="UniProtKB-UniRule"/>
</dbReference>
<feature type="binding site" evidence="15">
    <location>
        <position position="330"/>
    </location>
    <ligand>
        <name>substrate</name>
    </ligand>
</feature>
<keyword evidence="16 19" id="KW-0150">Chloroplast</keyword>
<dbReference type="SFLD" id="SFLDG01052">
    <property type="entry name" value="RuBisCO"/>
    <property type="match status" value="1"/>
</dbReference>
<dbReference type="RefSeq" id="YP_008965646.1">
    <property type="nucleotide sequence ID" value="NC_023133.1"/>
</dbReference>
<evidence type="ECO:0000256" key="3">
    <source>
        <dbReference type="ARBA" id="ARBA00012287"/>
    </source>
</evidence>
<evidence type="ECO:0000256" key="13">
    <source>
        <dbReference type="ARBA" id="ARBA00048059"/>
    </source>
</evidence>
<keyword evidence="5 15" id="KW-0113">Calvin cycle</keyword>
<dbReference type="GO" id="GO:0019253">
    <property type="term" value="P:reductive pentose-phosphate cycle"/>
    <property type="evidence" value="ECO:0007669"/>
    <property type="project" value="UniProtKB-UniRule"/>
</dbReference>
<keyword evidence="11 15" id="KW-0456">Lyase</keyword>
<comment type="catalytic activity">
    <reaction evidence="14 15 16">
        <text>2 (2R)-3-phosphoglycerate + 2 H(+) = D-ribulose 1,5-bisphosphate + CO2 + H2O</text>
        <dbReference type="Rhea" id="RHEA:23124"/>
        <dbReference type="ChEBI" id="CHEBI:15377"/>
        <dbReference type="ChEBI" id="CHEBI:15378"/>
        <dbReference type="ChEBI" id="CHEBI:16526"/>
        <dbReference type="ChEBI" id="CHEBI:57870"/>
        <dbReference type="ChEBI" id="CHEBI:58272"/>
        <dbReference type="EC" id="4.1.1.39"/>
    </reaction>
</comment>
<dbReference type="GO" id="GO:0009507">
    <property type="term" value="C:chloroplast"/>
    <property type="evidence" value="ECO:0007669"/>
    <property type="project" value="UniProtKB-SubCell"/>
</dbReference>
<dbReference type="Gene3D" id="3.20.20.110">
    <property type="entry name" value="Ribulose bisphosphate carboxylase, large subunit, C-terminal domain"/>
    <property type="match status" value="1"/>
</dbReference>
<dbReference type="Gene3D" id="3.30.70.150">
    <property type="entry name" value="RuBisCO large subunit, N-terminal domain"/>
    <property type="match status" value="1"/>
</dbReference>
<dbReference type="SFLD" id="SFLDS00014">
    <property type="entry name" value="RuBisCO"/>
    <property type="match status" value="1"/>
</dbReference>
<evidence type="ECO:0000256" key="9">
    <source>
        <dbReference type="ARBA" id="ARBA00023002"/>
    </source>
</evidence>
<feature type="binding site" evidence="15">
    <location>
        <position position="181"/>
    </location>
    <ligand>
        <name>substrate</name>
    </ligand>
</feature>
<dbReference type="GeneID" id="17963983"/>
<accession>W0RYV8</accession>
<evidence type="ECO:0000256" key="11">
    <source>
        <dbReference type="ARBA" id="ARBA00023239"/>
    </source>
</evidence>
<dbReference type="InterPro" id="IPR000685">
    <property type="entry name" value="RuBisCO_lsu_C"/>
</dbReference>
<dbReference type="GO" id="GO:0016984">
    <property type="term" value="F:ribulose-bisphosphate carboxylase activity"/>
    <property type="evidence" value="ECO:0007669"/>
    <property type="project" value="UniProtKB-UniRule"/>
</dbReference>
<feature type="binding site" evidence="15">
    <location>
        <position position="208"/>
    </location>
    <ligand>
        <name>Mg(2+)</name>
        <dbReference type="ChEBI" id="CHEBI:18420"/>
    </ligand>
</feature>
<evidence type="ECO:0000256" key="8">
    <source>
        <dbReference type="ARBA" id="ARBA00022842"/>
    </source>
</evidence>
<dbReference type="PANTHER" id="PTHR42704:SF17">
    <property type="entry name" value="RIBULOSE BISPHOSPHATE CARBOXYLASE LARGE CHAIN"/>
    <property type="match status" value="1"/>
</dbReference>
<dbReference type="AlphaFoldDB" id="W0RYV8"/>
<evidence type="ECO:0000256" key="6">
    <source>
        <dbReference type="ARBA" id="ARBA00022640"/>
    </source>
</evidence>
<dbReference type="EC" id="4.1.1.39" evidence="3 15"/>
<dbReference type="PANTHER" id="PTHR42704">
    <property type="entry name" value="RIBULOSE BISPHOSPHATE CARBOXYLASE"/>
    <property type="match status" value="1"/>
</dbReference>
<evidence type="ECO:0000256" key="4">
    <source>
        <dbReference type="ARBA" id="ARBA00017725"/>
    </source>
</evidence>
<evidence type="ECO:0000256" key="1">
    <source>
        <dbReference type="ARBA" id="ARBA00006204"/>
    </source>
</evidence>
<dbReference type="GO" id="GO:0004497">
    <property type="term" value="F:monooxygenase activity"/>
    <property type="evidence" value="ECO:0007669"/>
    <property type="project" value="UniProtKB-KW"/>
</dbReference>
<keyword evidence="10 15" id="KW-0503">Monooxygenase</keyword>
<dbReference type="Pfam" id="PF02788">
    <property type="entry name" value="RuBisCO_large_N"/>
    <property type="match status" value="1"/>
</dbReference>
<dbReference type="HAMAP" id="MF_01338">
    <property type="entry name" value="RuBisCO_L_type1"/>
    <property type="match status" value="1"/>
</dbReference>
<reference evidence="19" key="1">
    <citation type="journal article" date="2014" name="J. Plant Res.">
        <title>Analysis of the complete plastid genome of the unicellular red alga Porphyridium purpureum.</title>
        <authorList>
            <person name="Tajima N."/>
            <person name="Sato S."/>
            <person name="Maruyama F."/>
            <person name="Kurokawa K."/>
            <person name="Ohta H."/>
            <person name="Tabata S."/>
            <person name="Sekine K."/>
            <person name="Moriyama T."/>
            <person name="Sato N."/>
        </authorList>
    </citation>
    <scope>NUCLEOTIDE SEQUENCE</scope>
</reference>
<evidence type="ECO:0000256" key="14">
    <source>
        <dbReference type="ARBA" id="ARBA00049469"/>
    </source>
</evidence>
<sequence>MSQSVEERTRIKNERYESGVIPYAKMGYWDADYAIKETDVLALFRVTPQPGVDPVEAAAAIAGESSTATWTVVWTDLLTACDLYRAKAYRVDPVPNSPDQFFAYIAYDIDLFEEGSIANLTASIIGNVFGFKAVKALRLEDMRLPIAYLKTFQGPATGVIVERERMNNFGRPILGATVKPKLGLSGKNYGRVVYEGLKGGLDFLKDDENINSQPFMRWRERFLFCIEGTNRAVAASGEVKGHYLNVTAATQEDMYERAEFAKEVGSIICMIDLVIGYTAIQTMAKWARKNDMILHLHRAGNSTYSRQKNHGMNFRVICKWMRMAGVDHIHAGTVVGKLEGDPLMIKGFYNTLLDSHLPINLPQGLFFEQNWASLRKVMPVASGGIHCGQMHQLINYLGDDVVLQFGGGTIGHPDGIQAGATANRVALECMVQARNEGRDYISEGPQILRDAAKTCGPLRTALDLWKDISFNYTSTDTADFLETATANI</sequence>
<dbReference type="InterPro" id="IPR036422">
    <property type="entry name" value="RuBisCO_lsu_N_sf"/>
</dbReference>
<dbReference type="EMBL" id="AP012987">
    <property type="protein sequence ID" value="BAO23622.1"/>
    <property type="molecule type" value="Genomic_DNA"/>
</dbReference>
<evidence type="ECO:0000256" key="2">
    <source>
        <dbReference type="ARBA" id="ARBA00011371"/>
    </source>
</evidence>
<dbReference type="InterPro" id="IPR017443">
    <property type="entry name" value="RuBisCO_lsu_fd_N"/>
</dbReference>
<evidence type="ECO:0000256" key="7">
    <source>
        <dbReference type="ARBA" id="ARBA00022723"/>
    </source>
</evidence>
<keyword evidence="15 16" id="KW-0601">Photorespiration</keyword>
<dbReference type="PROSITE" id="PS00157">
    <property type="entry name" value="RUBISCO_LARGE"/>
    <property type="match status" value="1"/>
</dbReference>
<dbReference type="SFLD" id="SFLDG00301">
    <property type="entry name" value="RuBisCO-like_proteins"/>
    <property type="match status" value="1"/>
</dbReference>
<comment type="cofactor">
    <cofactor evidence="15 16">
        <name>Mg(2+)</name>
        <dbReference type="ChEBI" id="CHEBI:18420"/>
    </cofactor>
    <text evidence="15 16">Binds 1 Mg(2+) ion per subunit.</text>
</comment>
<protein>
    <recommendedName>
        <fullName evidence="4 15">Ribulose bisphosphate carboxylase large chain</fullName>
        <shortName evidence="15">RuBisCO large subunit</shortName>
        <ecNumber evidence="3 15">4.1.1.39</ecNumber>
    </recommendedName>
</protein>
<feature type="binding site" evidence="15">
    <location>
        <position position="177"/>
    </location>
    <ligand>
        <name>substrate</name>
    </ligand>
</feature>
<geneLocation type="chloroplast" evidence="19"/>
<keyword evidence="12 15" id="KW-0120">Carbon dioxide fixation</keyword>
<keyword evidence="15 16" id="KW-0602">Photosynthesis</keyword>
<dbReference type="InterPro" id="IPR020878">
    <property type="entry name" value="RuBisCo_large_chain_AS"/>
</dbReference>
<evidence type="ECO:0000259" key="17">
    <source>
        <dbReference type="Pfam" id="PF00016"/>
    </source>
</evidence>
<dbReference type="CDD" id="cd08212">
    <property type="entry name" value="RuBisCO_large_I"/>
    <property type="match status" value="1"/>
</dbReference>
<evidence type="ECO:0000256" key="12">
    <source>
        <dbReference type="ARBA" id="ARBA00023300"/>
    </source>
</evidence>
<feature type="domain" description="Ribulose bisphosphate carboxylase large subunit ferrodoxin-like N-terminal" evidence="18">
    <location>
        <begin position="28"/>
        <end position="148"/>
    </location>
</feature>
<comment type="function">
    <text evidence="15">RuBisCO catalyzes two reactions: the carboxylation of D-ribulose 1,5-bisphosphate, the primary event in carbon dioxide fixation, as well as the oxidative fragmentation of the pentose substrate in the photorespiration process. Both reactions occur simultaneously and in competition at the same active site.</text>
</comment>
<comment type="catalytic activity">
    <reaction evidence="13 15 16">
        <text>D-ribulose 1,5-bisphosphate + O2 = 2-phosphoglycolate + (2R)-3-phosphoglycerate + 2 H(+)</text>
        <dbReference type="Rhea" id="RHEA:36631"/>
        <dbReference type="ChEBI" id="CHEBI:15378"/>
        <dbReference type="ChEBI" id="CHEBI:15379"/>
        <dbReference type="ChEBI" id="CHEBI:57870"/>
        <dbReference type="ChEBI" id="CHEBI:58033"/>
        <dbReference type="ChEBI" id="CHEBI:58272"/>
    </reaction>
</comment>
<dbReference type="SMR" id="W0RYV8"/>
<keyword evidence="7 15" id="KW-0479">Metal-binding</keyword>
<organism evidence="19">
    <name type="scientific">Porphyridium purpureum</name>
    <name type="common">Red alga</name>
    <name type="synonym">Porphyridium cruentum</name>
    <dbReference type="NCBI Taxonomy" id="35688"/>
    <lineage>
        <taxon>Eukaryota</taxon>
        <taxon>Rhodophyta</taxon>
        <taxon>Bangiophyceae</taxon>
        <taxon>Porphyridiales</taxon>
        <taxon>Porphyridiaceae</taxon>
        <taxon>Porphyridium</taxon>
    </lineage>
</organism>
<feature type="binding site" evidence="15">
    <location>
        <position position="298"/>
    </location>
    <ligand>
        <name>substrate</name>
    </ligand>
</feature>
<feature type="binding site" evidence="15">
    <location>
        <position position="207"/>
    </location>
    <ligand>
        <name>Mg(2+)</name>
        <dbReference type="ChEBI" id="CHEBI:18420"/>
    </ligand>
</feature>
<dbReference type="InterPro" id="IPR036376">
    <property type="entry name" value="RuBisCO_lsu_C_sf"/>
</dbReference>